<name>A0A081NJR0_9GAMM</name>
<organism evidence="1 2">
    <name type="scientific">Endozoicomonas numazuensis</name>
    <dbReference type="NCBI Taxonomy" id="1137799"/>
    <lineage>
        <taxon>Bacteria</taxon>
        <taxon>Pseudomonadati</taxon>
        <taxon>Pseudomonadota</taxon>
        <taxon>Gammaproteobacteria</taxon>
        <taxon>Oceanospirillales</taxon>
        <taxon>Endozoicomonadaceae</taxon>
        <taxon>Endozoicomonas</taxon>
    </lineage>
</organism>
<proteinExistence type="predicted"/>
<evidence type="ECO:0000313" key="1">
    <source>
        <dbReference type="EMBL" id="KEQ18683.1"/>
    </source>
</evidence>
<sequence>MACPESIENRVGPLKRGIAAFSDPDYSVKRSSEERRLLVGLETDGHCSEFALLAEAEELQEVLSACTDTRLIPDQMQRFHYDCIGGF</sequence>
<keyword evidence="2" id="KW-1185">Reference proteome</keyword>
<protein>
    <submittedName>
        <fullName evidence="1">Uncharacterized protein</fullName>
    </submittedName>
</protein>
<dbReference type="AlphaFoldDB" id="A0A081NJR0"/>
<dbReference type="RefSeq" id="WP_034831973.1">
    <property type="nucleotide sequence ID" value="NZ_JOKH01000001.1"/>
</dbReference>
<gene>
    <name evidence="1" type="ORF">GZ78_00750</name>
</gene>
<dbReference type="EMBL" id="JOKH01000001">
    <property type="protein sequence ID" value="KEQ18683.1"/>
    <property type="molecule type" value="Genomic_DNA"/>
</dbReference>
<accession>A0A081NJR0</accession>
<evidence type="ECO:0000313" key="2">
    <source>
        <dbReference type="Proteomes" id="UP000028073"/>
    </source>
</evidence>
<comment type="caution">
    <text evidence="1">The sequence shown here is derived from an EMBL/GenBank/DDBJ whole genome shotgun (WGS) entry which is preliminary data.</text>
</comment>
<reference evidence="1 2" key="1">
    <citation type="submission" date="2014-06" db="EMBL/GenBank/DDBJ databases">
        <title>Whole Genome Sequences of Three Symbiotic Endozoicomonas Bacteria.</title>
        <authorList>
            <person name="Neave M.J."/>
            <person name="Apprill A."/>
            <person name="Voolstra C.R."/>
        </authorList>
    </citation>
    <scope>NUCLEOTIDE SEQUENCE [LARGE SCALE GENOMIC DNA]</scope>
    <source>
        <strain evidence="1 2">DSM 25634</strain>
    </source>
</reference>
<dbReference type="Proteomes" id="UP000028073">
    <property type="component" value="Unassembled WGS sequence"/>
</dbReference>